<feature type="domain" description="Alkyl hydroperoxide reductase subunit C/ Thiol specific antioxidant" evidence="2">
    <location>
        <begin position="7"/>
        <end position="47"/>
    </location>
</feature>
<evidence type="ECO:0000313" key="4">
    <source>
        <dbReference type="Proteomes" id="UP000295689"/>
    </source>
</evidence>
<organism evidence="3 4">
    <name type="scientific">Mesobacillus foraminis</name>
    <dbReference type="NCBI Taxonomy" id="279826"/>
    <lineage>
        <taxon>Bacteria</taxon>
        <taxon>Bacillati</taxon>
        <taxon>Bacillota</taxon>
        <taxon>Bacilli</taxon>
        <taxon>Bacillales</taxon>
        <taxon>Bacillaceae</taxon>
        <taxon>Mesobacillus</taxon>
    </lineage>
</organism>
<evidence type="ECO:0000256" key="1">
    <source>
        <dbReference type="ARBA" id="ARBA00023157"/>
    </source>
</evidence>
<dbReference type="GO" id="GO:0016209">
    <property type="term" value="F:antioxidant activity"/>
    <property type="evidence" value="ECO:0007669"/>
    <property type="project" value="InterPro"/>
</dbReference>
<keyword evidence="1" id="KW-1015">Disulfide bond</keyword>
<gene>
    <name evidence="3" type="ORF">EV146_104122</name>
</gene>
<protein>
    <submittedName>
        <fullName evidence="3">AhpC/TSA family protein</fullName>
    </submittedName>
</protein>
<evidence type="ECO:0000313" key="3">
    <source>
        <dbReference type="EMBL" id="TCN26015.1"/>
    </source>
</evidence>
<dbReference type="InterPro" id="IPR036249">
    <property type="entry name" value="Thioredoxin-like_sf"/>
</dbReference>
<dbReference type="AlphaFoldDB" id="A0A4R2BHJ0"/>
<proteinExistence type="predicted"/>
<dbReference type="EMBL" id="SLVV01000004">
    <property type="protein sequence ID" value="TCN26015.1"/>
    <property type="molecule type" value="Genomic_DNA"/>
</dbReference>
<dbReference type="SUPFAM" id="SSF52833">
    <property type="entry name" value="Thioredoxin-like"/>
    <property type="match status" value="1"/>
</dbReference>
<reference evidence="3 4" key="1">
    <citation type="journal article" date="2015" name="Stand. Genomic Sci.">
        <title>Genomic Encyclopedia of Bacterial and Archaeal Type Strains, Phase III: the genomes of soil and plant-associated and newly described type strains.</title>
        <authorList>
            <person name="Whitman W.B."/>
            <person name="Woyke T."/>
            <person name="Klenk H.P."/>
            <person name="Zhou Y."/>
            <person name="Lilburn T.G."/>
            <person name="Beck B.J."/>
            <person name="De Vos P."/>
            <person name="Vandamme P."/>
            <person name="Eisen J.A."/>
            <person name="Garrity G."/>
            <person name="Hugenholtz P."/>
            <person name="Kyrpides N.C."/>
        </authorList>
    </citation>
    <scope>NUCLEOTIDE SEQUENCE [LARGE SCALE GENOMIC DNA]</scope>
    <source>
        <strain evidence="3 4">CV53</strain>
    </source>
</reference>
<keyword evidence="4" id="KW-1185">Reference proteome</keyword>
<dbReference type="Gene3D" id="3.40.30.10">
    <property type="entry name" value="Glutaredoxin"/>
    <property type="match status" value="1"/>
</dbReference>
<name>A0A4R2BHJ0_9BACI</name>
<evidence type="ECO:0000259" key="2">
    <source>
        <dbReference type="Pfam" id="PF00578"/>
    </source>
</evidence>
<dbReference type="InterPro" id="IPR000866">
    <property type="entry name" value="AhpC/TSA"/>
</dbReference>
<sequence length="47" mass="5130">MEDSLTIGELAPDFSLAATTAEKLSLTDYRNSKNILIAFYGMDFTPG</sequence>
<dbReference type="Proteomes" id="UP000295689">
    <property type="component" value="Unassembled WGS sequence"/>
</dbReference>
<accession>A0A4R2BHJ0</accession>
<dbReference type="Pfam" id="PF00578">
    <property type="entry name" value="AhpC-TSA"/>
    <property type="match status" value="1"/>
</dbReference>
<dbReference type="GO" id="GO:0016491">
    <property type="term" value="F:oxidoreductase activity"/>
    <property type="evidence" value="ECO:0007669"/>
    <property type="project" value="InterPro"/>
</dbReference>
<comment type="caution">
    <text evidence="3">The sequence shown here is derived from an EMBL/GenBank/DDBJ whole genome shotgun (WGS) entry which is preliminary data.</text>
</comment>